<dbReference type="PANTHER" id="PTHR48090">
    <property type="entry name" value="UNDECAPRENYL-PHOSPHATE 4-DEOXY-4-FORMAMIDO-L-ARABINOSE TRANSFERASE-RELATED"/>
    <property type="match status" value="1"/>
</dbReference>
<name>A0A938BPU2_UNCW3</name>
<gene>
    <name evidence="2" type="ORF">FJY68_06620</name>
</gene>
<dbReference type="CDD" id="cd04179">
    <property type="entry name" value="DPM_DPG-synthase_like"/>
    <property type="match status" value="1"/>
</dbReference>
<sequence>MKLSVVIPVYNEESSVTELVERVKAVPVEKEIITVDDHSSDDTLSVLHRIPGIRVIPHPVNRGKGAAVRTGLSHASGEVVVIQDADLEYSPSDYPALLEPFSDPRVDAVYGSRFRGGGSFLLMSKLANYFLSFLTNAMFGGRITDMETCYKLIRRPLFQDLCLSADRFEIEPEITAKLLRRHCRIVEVPIQYNARRAGKKIGPRDGVSACLALVRWYVR</sequence>
<dbReference type="InterPro" id="IPR029044">
    <property type="entry name" value="Nucleotide-diphossugar_trans"/>
</dbReference>
<evidence type="ECO:0000313" key="2">
    <source>
        <dbReference type="EMBL" id="MBM3331511.1"/>
    </source>
</evidence>
<dbReference type="Pfam" id="PF00535">
    <property type="entry name" value="Glycos_transf_2"/>
    <property type="match status" value="1"/>
</dbReference>
<dbReference type="AlphaFoldDB" id="A0A938BPU2"/>
<proteinExistence type="predicted"/>
<dbReference type="Proteomes" id="UP000779900">
    <property type="component" value="Unassembled WGS sequence"/>
</dbReference>
<dbReference type="PANTHER" id="PTHR48090:SF7">
    <property type="entry name" value="RFBJ PROTEIN"/>
    <property type="match status" value="1"/>
</dbReference>
<evidence type="ECO:0000313" key="3">
    <source>
        <dbReference type="Proteomes" id="UP000779900"/>
    </source>
</evidence>
<reference evidence="2" key="1">
    <citation type="submission" date="2019-03" db="EMBL/GenBank/DDBJ databases">
        <title>Lake Tanganyika Metagenome-Assembled Genomes (MAGs).</title>
        <authorList>
            <person name="Tran P."/>
        </authorList>
    </citation>
    <scope>NUCLEOTIDE SEQUENCE</scope>
    <source>
        <strain evidence="2">K_DeepCast_150m_m2_040</strain>
    </source>
</reference>
<dbReference type="Gene3D" id="3.90.550.10">
    <property type="entry name" value="Spore Coat Polysaccharide Biosynthesis Protein SpsA, Chain A"/>
    <property type="match status" value="1"/>
</dbReference>
<dbReference type="InterPro" id="IPR001173">
    <property type="entry name" value="Glyco_trans_2-like"/>
</dbReference>
<evidence type="ECO:0000259" key="1">
    <source>
        <dbReference type="Pfam" id="PF00535"/>
    </source>
</evidence>
<dbReference type="EMBL" id="VGIR01000032">
    <property type="protein sequence ID" value="MBM3331511.1"/>
    <property type="molecule type" value="Genomic_DNA"/>
</dbReference>
<dbReference type="SUPFAM" id="SSF53448">
    <property type="entry name" value="Nucleotide-diphospho-sugar transferases"/>
    <property type="match status" value="1"/>
</dbReference>
<dbReference type="InterPro" id="IPR050256">
    <property type="entry name" value="Glycosyltransferase_2"/>
</dbReference>
<comment type="caution">
    <text evidence="2">The sequence shown here is derived from an EMBL/GenBank/DDBJ whole genome shotgun (WGS) entry which is preliminary data.</text>
</comment>
<accession>A0A938BPU2</accession>
<feature type="domain" description="Glycosyltransferase 2-like" evidence="1">
    <location>
        <begin position="4"/>
        <end position="161"/>
    </location>
</feature>
<protein>
    <submittedName>
        <fullName evidence="2">Glycosyltransferase family 2 protein</fullName>
    </submittedName>
</protein>
<organism evidence="2 3">
    <name type="scientific">candidate division WOR-3 bacterium</name>
    <dbReference type="NCBI Taxonomy" id="2052148"/>
    <lineage>
        <taxon>Bacteria</taxon>
        <taxon>Bacteria division WOR-3</taxon>
    </lineage>
</organism>